<dbReference type="PRINTS" id="PR00205">
    <property type="entry name" value="CADHERIN"/>
</dbReference>
<keyword evidence="8 13" id="KW-1133">Transmembrane helix</keyword>
<dbReference type="FunFam" id="2.60.40.60:FF:000058">
    <property type="entry name" value="FAT atypical cadherin 3"/>
    <property type="match status" value="1"/>
</dbReference>
<feature type="domain" description="Cadherin" evidence="14">
    <location>
        <begin position="1589"/>
        <end position="1696"/>
    </location>
</feature>
<feature type="domain" description="Cadherin" evidence="14">
    <location>
        <begin position="1697"/>
        <end position="1800"/>
    </location>
</feature>
<feature type="domain" description="Cadherin" evidence="14">
    <location>
        <begin position="1800"/>
        <end position="1901"/>
    </location>
</feature>
<feature type="domain" description="Cadherin" evidence="14">
    <location>
        <begin position="91"/>
        <end position="198"/>
    </location>
</feature>
<dbReference type="GO" id="GO:0005911">
    <property type="term" value="C:cell-cell junction"/>
    <property type="evidence" value="ECO:0007669"/>
    <property type="project" value="TreeGrafter"/>
</dbReference>
<evidence type="ECO:0000256" key="1">
    <source>
        <dbReference type="ARBA" id="ARBA00004167"/>
    </source>
</evidence>
<protein>
    <recommendedName>
        <fullName evidence="14">Cadherin domain-containing protein</fullName>
    </recommendedName>
</protein>
<feature type="domain" description="Cadherin" evidence="14">
    <location>
        <begin position="199"/>
        <end position="306"/>
    </location>
</feature>
<name>A0A8C4PXZ4_EPTBU</name>
<evidence type="ECO:0000256" key="11">
    <source>
        <dbReference type="PROSITE-ProRule" id="PRU00043"/>
    </source>
</evidence>
<feature type="domain" description="Cadherin" evidence="14">
    <location>
        <begin position="624"/>
        <end position="727"/>
    </location>
</feature>
<feature type="domain" description="Cadherin" evidence="14">
    <location>
        <begin position="521"/>
        <end position="621"/>
    </location>
</feature>
<evidence type="ECO:0000256" key="13">
    <source>
        <dbReference type="SAM" id="Phobius"/>
    </source>
</evidence>
<dbReference type="GO" id="GO:0005509">
    <property type="term" value="F:calcium ion binding"/>
    <property type="evidence" value="ECO:0007669"/>
    <property type="project" value="UniProtKB-UniRule"/>
</dbReference>
<feature type="domain" description="Cadherin" evidence="14">
    <location>
        <begin position="2325"/>
        <end position="2440"/>
    </location>
</feature>
<keyword evidence="10" id="KW-1015">Disulfide bond</keyword>
<dbReference type="GO" id="GO:0007156">
    <property type="term" value="P:homophilic cell adhesion via plasma membrane adhesion molecules"/>
    <property type="evidence" value="ECO:0007669"/>
    <property type="project" value="InterPro"/>
</dbReference>
<feature type="region of interest" description="Disordered" evidence="12">
    <location>
        <begin position="2470"/>
        <end position="2502"/>
    </location>
</feature>
<dbReference type="InterPro" id="IPR050971">
    <property type="entry name" value="Cadherin-domain_protein"/>
</dbReference>
<proteinExistence type="predicted"/>
<dbReference type="Pfam" id="PF00028">
    <property type="entry name" value="Cadherin"/>
    <property type="match status" value="10"/>
</dbReference>
<evidence type="ECO:0000256" key="9">
    <source>
        <dbReference type="ARBA" id="ARBA00023136"/>
    </source>
</evidence>
<feature type="region of interest" description="Disordered" evidence="12">
    <location>
        <begin position="2517"/>
        <end position="2547"/>
    </location>
</feature>
<dbReference type="Proteomes" id="UP000694388">
    <property type="component" value="Unplaced"/>
</dbReference>
<dbReference type="PANTHER" id="PTHR24025:SF31">
    <property type="entry name" value="NEURAL-CADHERIN"/>
    <property type="match status" value="1"/>
</dbReference>
<dbReference type="InterPro" id="IPR015919">
    <property type="entry name" value="Cadherin-like_sf"/>
</dbReference>
<feature type="domain" description="Cadherin" evidence="14">
    <location>
        <begin position="35"/>
        <end position="106"/>
    </location>
</feature>
<dbReference type="FunFam" id="2.60.40.60:FF:000015">
    <property type="entry name" value="FAT atypical cadherin 1"/>
    <property type="match status" value="1"/>
</dbReference>
<dbReference type="Gene3D" id="2.60.40.60">
    <property type="entry name" value="Cadherins"/>
    <property type="match status" value="20"/>
</dbReference>
<sequence>MDIIHKTSESGIFDLHTETRNVSPRDKSSPMADWFSIDPGSGVVRTAARLDHQLAIRVRLRAIAVDGGHPKLSASVPVIISVEDSGSEIVAVTRYNVTVREGTPAGSCFLQVYAADSGIKESQHVQFKLGPDVNGQSPSAQFRVHLSTGEVCLARALPRDRGLNTYTFSVRLEHKNDLLSLAHIEVDVQETNDHHPVFSPVTYKLHMTAPGRTGLILTKLSATDADGGHLGHVTYSLVQGENNVGHFILDPESGVLSLASPLPSDSPPTLQLLANAHDGGGLSAETLAHISIVLRGKSDSRASPSDHFGGVIFANLPYKFSVSVDVPAGTLVGAVSASGSLGETVQYLLSEGDPEGVVILDPVSGMLRTTGRRTCCENLEPELRVTAWVPGRPASASTTSVHLTILRDDKQPPRFLRNKGHVLLSQTALPSDGLFYSARAQVQGRDSARYIQYNLLHDPGGLFFVNAQTGGVHLLKKDDVPDGSYEVLLEARDGRQPALATPFVLMINKLPSSACDLHWPGLAPYRVRVRESVQPGTTILHLQALGLCPGMQPYYHLLSSPATAKLRLGMWTGVLSVLAPLDHEKDSQLALTVQVHDGFGHYASLDLDIDVQDSNDNKPRILDGVGPHLFSVPENGPIGLPVGRVKAYDPDAGHNGQLTFSLRSQPDSPFHINPNTGELVTTQSLDRESCAFYRLIAVVSDLGSPLFSATSTLLVEVLDENDNSPSFDPGQDTLEVLDVSPPGTWLATRSAFDPDAGINGTFSFSLLPSDGSEQYLLDSQTGELRTAEILTRSSYSLRLEVHDGGTPPLRTEALLQIKVIFTSNYRKSTILPVLLSCPPLTSPGTGIGTLPLPEGWYREPGRVNFTLMGGPETGHFVVERTSGKVFLSSLAPVPGRYHLDVWIEGVVVSEKLQESYIVASVAVLPAASPKTIRLDWPNNGPLELMVSEEVPLGHLIHTFSALPADYSIRYSLLGNPVLPLAIDAASGELRTTDLLDREETSLFDFVVTAELINKGFETFLPVKLHVSDVNDNAPYWRSQVGVTRKSWIGDQRRENWRFQKVEVLEDEPPGSPLACLVAHDPDAGESGHVSYALIEGNEKNIFSVDENFGVLYLSKMLDRERRDSYQLVLSATDKGTPPQTAYLPIEVLVLDINEPPEFTSGTIKASVVENCLPRCFVTQLQAQDRDLGENGNIRYALIDNIWPFQVDGPSGVVSTTQILDREAISSYQLQVMAVDGGKPALTTIVDLFVEVLDENEEPPKWIHDVWNTKLPENHHPVSLMAVLAHDRDAGPNGTVTYRVLGGDDLGEFDLDPHLGILSTVRPLNHEACSQYNLVVEARDGGVPPRFTTATVEISVADENDHEPSFPSPSLSIDIPEDSPPGTSVVQLQATDHDSALNANLAYTLGLGAAGYFTIDMVTGMLTTALPLDRETNSEFSFLVFVSDRAPIHPRSASTGVMVRVTDVNDNDPVFNRQLLVLTAGPDLMPYSPIGQLQAQDPDFGPGGSVVYRLGRPDPLLVVNAATGELSLREVPLSPSDPHWPSRPRWLPLVAADHGEPPRSRTAMVLLHYGYRDDGVKQEQIWKDQVLYFEKEHYKATLQENTSPGTVVIAVKAVRSARSMGRRVVYSLASISDTFTINSHTGQIEVLSSLKLDYEKRRRFDLLVGAETKGSKHGEQVEAFSLLTVYVTEVNDSPPSFILPVFTASISEDLLPGTEVTKVSAVDPDRGAGGDVEYKLLGDRGFPFKLDSQSGILTTNALVDRELQAYYSLQVTAVDKGWPQHTSSAVINISVSDVNDNLPILQPVDPLLLFEDLSPGSTITRLSASDIDLWPPLMFSLDGEESETSRPIFMVEPWDGTLVLLAPLVNRSSTLELTLRVSDADHEVTTQLIITIRKKNHYSPMFSQSVYKASVSESALPGTMVLMVTAADKDTRENGKLSYRLLHQSRGGFSVDASTGQILTTSHLHYSSDNPEVLLVLEACDEEKPPHVAVTILMVMVRPKIGLGLQFNQNSYSVSASKRLPAGAQLATVSLTSSAFGSTDFFVAGQGQLANAFMLVRRARAPNEAHLVATREVNFEAVHGSDTLTLIACNRNDPAVNGTANLMLHIQSTKKTEVNFKDIVLKVHIQKTMELGEEILQLSANGPVGFTYHIIAGNKDATFELNPKTGALSLNKRLNYVTQNEYELLVSVKPPGQQVWSKGGPIRLSLARVLVVAANELSHTPSFAAPQFHVGVREGMPPTPLLMLQAGDADQGLRYSLREEPGQRGGLAKLSLNPTTGQVSTREPLDFETQRSYMVRVQAHTSHGLQAETSLSVWVHGQDEFDPVFTQTEYHFAVPEGARAGQIVGQVSAQDRDAGLDGLVRYTLPDSPTFLLIDQYSGELHLAVDAGKAPHPGPRVILVSIHAAGSRTGARTSLARVRLDLTATGLGLGSRPGTGLLGPILAGFLVAAGLMLLGGLIAAVAVCMRHKRRLAPPASKPLSKSEPALSICDGSRNPYEYSPPGYAAETDWEDAEIRMITESRRSGDGPGRVPDSGIQQDEDQLSETSGHSDKVDLVVGPVFGESTHSPTSSPNRVSAFVQVQASVVGGKTAGLMIEDWEKLLDWGPQFKTLAGVLFEISGLWDERLGLPVPADHPGAPRTRIMPPPLLTSVAQPGARCVPPRPLYTRTNLLPMPAPPASPFVHSSSPPDVARQVPMTPRLSPAMSPLPSHLPPASPRPLGLLPCTPNLGTMQEHPELCM</sequence>
<keyword evidence="5" id="KW-0677">Repeat</keyword>
<reference evidence="15" key="1">
    <citation type="submission" date="2025-08" db="UniProtKB">
        <authorList>
            <consortium name="Ensembl"/>
        </authorList>
    </citation>
    <scope>IDENTIFICATION</scope>
</reference>
<evidence type="ECO:0000256" key="2">
    <source>
        <dbReference type="ARBA" id="ARBA00022536"/>
    </source>
</evidence>
<dbReference type="GO" id="GO:0005886">
    <property type="term" value="C:plasma membrane"/>
    <property type="evidence" value="ECO:0007669"/>
    <property type="project" value="InterPro"/>
</dbReference>
<keyword evidence="2" id="KW-0245">EGF-like domain</keyword>
<keyword evidence="3 13" id="KW-0812">Transmembrane</keyword>
<evidence type="ECO:0000313" key="16">
    <source>
        <dbReference type="Proteomes" id="UP000694388"/>
    </source>
</evidence>
<dbReference type="PROSITE" id="PS50268">
    <property type="entry name" value="CADHERIN_2"/>
    <property type="match status" value="18"/>
</dbReference>
<feature type="domain" description="Cadherin" evidence="14">
    <location>
        <begin position="2223"/>
        <end position="2324"/>
    </location>
</feature>
<dbReference type="CDD" id="cd11304">
    <property type="entry name" value="Cadherin_repeat"/>
    <property type="match status" value="19"/>
</dbReference>
<evidence type="ECO:0000256" key="7">
    <source>
        <dbReference type="ARBA" id="ARBA00022889"/>
    </source>
</evidence>
<evidence type="ECO:0000256" key="8">
    <source>
        <dbReference type="ARBA" id="ARBA00022989"/>
    </source>
</evidence>
<keyword evidence="4" id="KW-0732">Signal</keyword>
<feature type="domain" description="Cadherin" evidence="14">
    <location>
        <begin position="1159"/>
        <end position="1261"/>
    </location>
</feature>
<feature type="domain" description="Cadherin" evidence="14">
    <location>
        <begin position="1055"/>
        <end position="1158"/>
    </location>
</feature>
<comment type="subcellular location">
    <subcellularLocation>
        <location evidence="1">Membrane</location>
        <topology evidence="1">Single-pass membrane protein</topology>
    </subcellularLocation>
</comment>
<keyword evidence="6 11" id="KW-0106">Calcium</keyword>
<dbReference type="SMART" id="SM00112">
    <property type="entry name" value="CA"/>
    <property type="match status" value="18"/>
</dbReference>
<keyword evidence="7" id="KW-0130">Cell adhesion</keyword>
<feature type="region of interest" description="Disordered" evidence="12">
    <location>
        <begin position="2675"/>
        <end position="2736"/>
    </location>
</feature>
<evidence type="ECO:0000256" key="4">
    <source>
        <dbReference type="ARBA" id="ARBA00022729"/>
    </source>
</evidence>
<evidence type="ECO:0000259" key="14">
    <source>
        <dbReference type="PROSITE" id="PS50268"/>
    </source>
</evidence>
<organism evidence="15 16">
    <name type="scientific">Eptatretus burgeri</name>
    <name type="common">Inshore hagfish</name>
    <dbReference type="NCBI Taxonomy" id="7764"/>
    <lineage>
        <taxon>Eukaryota</taxon>
        <taxon>Metazoa</taxon>
        <taxon>Chordata</taxon>
        <taxon>Craniata</taxon>
        <taxon>Vertebrata</taxon>
        <taxon>Cyclostomata</taxon>
        <taxon>Myxini</taxon>
        <taxon>Myxiniformes</taxon>
        <taxon>Myxinidae</taxon>
        <taxon>Eptatretinae</taxon>
        <taxon>Eptatretus</taxon>
    </lineage>
</organism>
<dbReference type="PANTHER" id="PTHR24025">
    <property type="entry name" value="DESMOGLEIN FAMILY MEMBER"/>
    <property type="match status" value="1"/>
</dbReference>
<feature type="transmembrane region" description="Helical" evidence="13">
    <location>
        <begin position="2439"/>
        <end position="2462"/>
    </location>
</feature>
<evidence type="ECO:0000256" key="6">
    <source>
        <dbReference type="ARBA" id="ARBA00022837"/>
    </source>
</evidence>
<keyword evidence="16" id="KW-1185">Reference proteome</keyword>
<feature type="domain" description="Cadherin" evidence="14">
    <location>
        <begin position="1366"/>
        <end position="1470"/>
    </location>
</feature>
<reference evidence="15" key="2">
    <citation type="submission" date="2025-09" db="UniProtKB">
        <authorList>
            <consortium name="Ensembl"/>
        </authorList>
    </citation>
    <scope>IDENTIFICATION</scope>
</reference>
<feature type="domain" description="Cadherin" evidence="14">
    <location>
        <begin position="1262"/>
        <end position="1365"/>
    </location>
</feature>
<feature type="domain" description="Cadherin" evidence="14">
    <location>
        <begin position="2145"/>
        <end position="2222"/>
    </location>
</feature>
<dbReference type="PROSITE" id="PS00232">
    <property type="entry name" value="CADHERIN_1"/>
    <property type="match status" value="5"/>
</dbReference>
<evidence type="ECO:0000313" key="15">
    <source>
        <dbReference type="Ensembl" id="ENSEBUP00000003878.1"/>
    </source>
</evidence>
<dbReference type="InterPro" id="IPR002126">
    <property type="entry name" value="Cadherin-like_dom"/>
</dbReference>
<dbReference type="InterPro" id="IPR020894">
    <property type="entry name" value="Cadherin_CS"/>
</dbReference>
<evidence type="ECO:0000256" key="5">
    <source>
        <dbReference type="ARBA" id="ARBA00022737"/>
    </source>
</evidence>
<evidence type="ECO:0000256" key="12">
    <source>
        <dbReference type="SAM" id="MobiDB-lite"/>
    </source>
</evidence>
<feature type="domain" description="Cadherin" evidence="14">
    <location>
        <begin position="938"/>
        <end position="1036"/>
    </location>
</feature>
<dbReference type="SUPFAM" id="SSF49313">
    <property type="entry name" value="Cadherin-like"/>
    <property type="match status" value="20"/>
</dbReference>
<feature type="domain" description="Cadherin" evidence="14">
    <location>
        <begin position="728"/>
        <end position="834"/>
    </location>
</feature>
<dbReference type="FunFam" id="2.60.40.60:FF:000020">
    <property type="entry name" value="Dachsous cadherin-related 1b"/>
    <property type="match status" value="5"/>
</dbReference>
<dbReference type="GeneTree" id="ENSGT00940000163671"/>
<feature type="domain" description="Cadherin" evidence="14">
    <location>
        <begin position="1902"/>
        <end position="1996"/>
    </location>
</feature>
<accession>A0A8C4PXZ4</accession>
<keyword evidence="9 13" id="KW-0472">Membrane</keyword>
<evidence type="ECO:0000256" key="3">
    <source>
        <dbReference type="ARBA" id="ARBA00022692"/>
    </source>
</evidence>
<evidence type="ECO:0000256" key="10">
    <source>
        <dbReference type="ARBA" id="ARBA00023157"/>
    </source>
</evidence>
<dbReference type="Ensembl" id="ENSEBUT00000004276.1">
    <property type="protein sequence ID" value="ENSEBUP00000003878.1"/>
    <property type="gene ID" value="ENSEBUG00000002778.1"/>
</dbReference>